<dbReference type="CDD" id="cd08422">
    <property type="entry name" value="PBP2_CrgA_like"/>
    <property type="match status" value="1"/>
</dbReference>
<dbReference type="InterPro" id="IPR000847">
    <property type="entry name" value="LysR_HTH_N"/>
</dbReference>
<dbReference type="GO" id="GO:0043565">
    <property type="term" value="F:sequence-specific DNA binding"/>
    <property type="evidence" value="ECO:0007669"/>
    <property type="project" value="TreeGrafter"/>
</dbReference>
<dbReference type="AlphaFoldDB" id="A0A429JY60"/>
<sequence length="311" mass="34394">METLSNLESFIRSAEHGSFSAAARHLALTPAAVSRNVAQLEQNLGVRLFHRSTRNLTLTEAGEHFFNNIRDNLNSIQSSISEFNTDSSSPKGILKISLSAGFGVEYILPLMPEFINRYPEIKLEWHLSNKQVNLITDNFDVAVGSGVKLGLGIVKRPLSPLHMIIVASPAFLKNKVLPRHPQDIAGWDGIIMRSPQTGKLHEYKFLGPNSEQAYLNLNEKLVADDPSALHQGAALGMGIAAISTAHAKSYIANGTLTRILPDWYADLGETNLYFSSKKHMPAKTRCFIDFLVEKFEELKISEQLSAHTMGK</sequence>
<proteinExistence type="inferred from homology"/>
<dbReference type="InterPro" id="IPR005119">
    <property type="entry name" value="LysR_subst-bd"/>
</dbReference>
<dbReference type="RefSeq" id="WP_017386635.1">
    <property type="nucleotide sequence ID" value="NZ_BKDB01000003.1"/>
</dbReference>
<protein>
    <submittedName>
        <fullName evidence="6">LysR family transcriptional regulator</fullName>
    </submittedName>
</protein>
<dbReference type="PANTHER" id="PTHR30537:SF72">
    <property type="entry name" value="LYSR FAMILY TRANSCRIPTIONAL REGULATOR"/>
    <property type="match status" value="1"/>
</dbReference>
<dbReference type="PRINTS" id="PR00039">
    <property type="entry name" value="HTHLYSR"/>
</dbReference>
<dbReference type="PANTHER" id="PTHR30537">
    <property type="entry name" value="HTH-TYPE TRANSCRIPTIONAL REGULATOR"/>
    <property type="match status" value="1"/>
</dbReference>
<dbReference type="FunFam" id="1.10.10.10:FF:000001">
    <property type="entry name" value="LysR family transcriptional regulator"/>
    <property type="match status" value="1"/>
</dbReference>
<evidence type="ECO:0000256" key="4">
    <source>
        <dbReference type="ARBA" id="ARBA00023163"/>
    </source>
</evidence>
<organism evidence="6 7">
    <name type="scientific">Acinetobacter pittii</name>
    <name type="common">Acinetobacter genomosp. 3</name>
    <dbReference type="NCBI Taxonomy" id="48296"/>
    <lineage>
        <taxon>Bacteria</taxon>
        <taxon>Pseudomonadati</taxon>
        <taxon>Pseudomonadota</taxon>
        <taxon>Gammaproteobacteria</taxon>
        <taxon>Moraxellales</taxon>
        <taxon>Moraxellaceae</taxon>
        <taxon>Acinetobacter</taxon>
        <taxon>Acinetobacter calcoaceticus/baumannii complex</taxon>
    </lineage>
</organism>
<comment type="caution">
    <text evidence="6">The sequence shown here is derived from an EMBL/GenBank/DDBJ whole genome shotgun (WGS) entry which is preliminary data.</text>
</comment>
<evidence type="ECO:0000256" key="3">
    <source>
        <dbReference type="ARBA" id="ARBA00023125"/>
    </source>
</evidence>
<reference evidence="6 7" key="1">
    <citation type="submission" date="2018-10" db="EMBL/GenBank/DDBJ databases">
        <title>GWAS and RNA-Seq identify cryptic mechanisms of antimicrobial resistance in Acinetobacter baumannii.</title>
        <authorList>
            <person name="Sahl J.W."/>
        </authorList>
    </citation>
    <scope>NUCLEOTIDE SEQUENCE [LARGE SCALE GENOMIC DNA]</scope>
    <source>
        <strain evidence="6 7">TG41884</strain>
    </source>
</reference>
<dbReference type="Gene3D" id="3.40.190.290">
    <property type="match status" value="1"/>
</dbReference>
<dbReference type="InterPro" id="IPR058163">
    <property type="entry name" value="LysR-type_TF_proteobact-type"/>
</dbReference>
<dbReference type="Proteomes" id="UP000271320">
    <property type="component" value="Unassembled WGS sequence"/>
</dbReference>
<accession>A0A429JY60</accession>
<dbReference type="Pfam" id="PF00126">
    <property type="entry name" value="HTH_1"/>
    <property type="match status" value="1"/>
</dbReference>
<dbReference type="GO" id="GO:0003700">
    <property type="term" value="F:DNA-binding transcription factor activity"/>
    <property type="evidence" value="ECO:0007669"/>
    <property type="project" value="InterPro"/>
</dbReference>
<dbReference type="PROSITE" id="PS50931">
    <property type="entry name" value="HTH_LYSR"/>
    <property type="match status" value="1"/>
</dbReference>
<dbReference type="InterPro" id="IPR036390">
    <property type="entry name" value="WH_DNA-bd_sf"/>
</dbReference>
<evidence type="ECO:0000313" key="7">
    <source>
        <dbReference type="Proteomes" id="UP000271320"/>
    </source>
</evidence>
<gene>
    <name evidence="6" type="ORF">EA752_16785</name>
</gene>
<keyword evidence="2" id="KW-0805">Transcription regulation</keyword>
<dbReference type="Pfam" id="PF03466">
    <property type="entry name" value="LysR_substrate"/>
    <property type="match status" value="1"/>
</dbReference>
<dbReference type="EMBL" id="RFEW01000017">
    <property type="protein sequence ID" value="RSO56203.1"/>
    <property type="molecule type" value="Genomic_DNA"/>
</dbReference>
<keyword evidence="3" id="KW-0238">DNA-binding</keyword>
<evidence type="ECO:0000313" key="6">
    <source>
        <dbReference type="EMBL" id="RSO56203.1"/>
    </source>
</evidence>
<evidence type="ECO:0000256" key="1">
    <source>
        <dbReference type="ARBA" id="ARBA00009437"/>
    </source>
</evidence>
<dbReference type="GO" id="GO:0006351">
    <property type="term" value="P:DNA-templated transcription"/>
    <property type="evidence" value="ECO:0007669"/>
    <property type="project" value="TreeGrafter"/>
</dbReference>
<dbReference type="Gene3D" id="1.10.10.10">
    <property type="entry name" value="Winged helix-like DNA-binding domain superfamily/Winged helix DNA-binding domain"/>
    <property type="match status" value="1"/>
</dbReference>
<dbReference type="InterPro" id="IPR036388">
    <property type="entry name" value="WH-like_DNA-bd_sf"/>
</dbReference>
<evidence type="ECO:0000259" key="5">
    <source>
        <dbReference type="PROSITE" id="PS50931"/>
    </source>
</evidence>
<name>A0A429JY60_ACIPI</name>
<keyword evidence="4" id="KW-0804">Transcription</keyword>
<dbReference type="SUPFAM" id="SSF46785">
    <property type="entry name" value="Winged helix' DNA-binding domain"/>
    <property type="match status" value="1"/>
</dbReference>
<evidence type="ECO:0000256" key="2">
    <source>
        <dbReference type="ARBA" id="ARBA00023015"/>
    </source>
</evidence>
<dbReference type="SUPFAM" id="SSF53850">
    <property type="entry name" value="Periplasmic binding protein-like II"/>
    <property type="match status" value="1"/>
</dbReference>
<feature type="domain" description="HTH lysR-type" evidence="5">
    <location>
        <begin position="1"/>
        <end position="59"/>
    </location>
</feature>
<comment type="similarity">
    <text evidence="1">Belongs to the LysR transcriptional regulatory family.</text>
</comment>